<dbReference type="Pfam" id="PF01715">
    <property type="entry name" value="IPPT"/>
    <property type="match status" value="1"/>
</dbReference>
<dbReference type="HAMAP" id="MF_00185">
    <property type="entry name" value="IPP_trans"/>
    <property type="match status" value="1"/>
</dbReference>
<proteinExistence type="inferred from homology"/>
<dbReference type="EC" id="2.5.1.75" evidence="10"/>
<evidence type="ECO:0000256" key="7">
    <source>
        <dbReference type="ARBA" id="ARBA00022840"/>
    </source>
</evidence>
<dbReference type="Gene3D" id="3.40.50.300">
    <property type="entry name" value="P-loop containing nucleotide triphosphate hydrolases"/>
    <property type="match status" value="1"/>
</dbReference>
<comment type="subunit">
    <text evidence="10">Monomer.</text>
</comment>
<comment type="cofactor">
    <cofactor evidence="1 10">
        <name>Mg(2+)</name>
        <dbReference type="ChEBI" id="CHEBI:18420"/>
    </cofactor>
</comment>
<dbReference type="GO" id="GO:0005524">
    <property type="term" value="F:ATP binding"/>
    <property type="evidence" value="ECO:0007669"/>
    <property type="project" value="UniProtKB-UniRule"/>
</dbReference>
<dbReference type="GO" id="GO:0052381">
    <property type="term" value="F:tRNA dimethylallyltransferase activity"/>
    <property type="evidence" value="ECO:0007669"/>
    <property type="project" value="UniProtKB-UniRule"/>
</dbReference>
<protein>
    <recommendedName>
        <fullName evidence="10">tRNA dimethylallyltransferase</fullName>
        <ecNumber evidence="10">2.5.1.75</ecNumber>
    </recommendedName>
    <alternativeName>
        <fullName evidence="10">Dimethylallyl diphosphate:tRNA dimethylallyltransferase</fullName>
        <shortName evidence="10">DMAPP:tRNA dimethylallyltransferase</shortName>
        <shortName evidence="10">DMATase</shortName>
    </alternativeName>
    <alternativeName>
        <fullName evidence="10">Isopentenyl-diphosphate:tRNA isopentenyltransferase</fullName>
        <shortName evidence="10">IPP transferase</shortName>
        <shortName evidence="10">IPPT</shortName>
        <shortName evidence="10">IPTase</shortName>
    </alternativeName>
</protein>
<evidence type="ECO:0000256" key="1">
    <source>
        <dbReference type="ARBA" id="ARBA00001946"/>
    </source>
</evidence>
<keyword evidence="8 10" id="KW-0460">Magnesium</keyword>
<evidence type="ECO:0000256" key="13">
    <source>
        <dbReference type="RuleBase" id="RU003785"/>
    </source>
</evidence>
<dbReference type="InterPro" id="IPR039657">
    <property type="entry name" value="Dimethylallyltransferase"/>
</dbReference>
<evidence type="ECO:0000313" key="14">
    <source>
        <dbReference type="EMBL" id="KIC71336.1"/>
    </source>
</evidence>
<name>A0A0C1JL72_9BACT</name>
<comment type="catalytic activity">
    <reaction evidence="9 10 11">
        <text>adenosine(37) in tRNA + dimethylallyl diphosphate = N(6)-dimethylallyladenosine(37) in tRNA + diphosphate</text>
        <dbReference type="Rhea" id="RHEA:26482"/>
        <dbReference type="Rhea" id="RHEA-COMP:10162"/>
        <dbReference type="Rhea" id="RHEA-COMP:10375"/>
        <dbReference type="ChEBI" id="CHEBI:33019"/>
        <dbReference type="ChEBI" id="CHEBI:57623"/>
        <dbReference type="ChEBI" id="CHEBI:74411"/>
        <dbReference type="ChEBI" id="CHEBI:74415"/>
        <dbReference type="EC" id="2.5.1.75"/>
    </reaction>
</comment>
<dbReference type="GO" id="GO:0006400">
    <property type="term" value="P:tRNA modification"/>
    <property type="evidence" value="ECO:0007669"/>
    <property type="project" value="TreeGrafter"/>
</dbReference>
<dbReference type="NCBIfam" id="TIGR00174">
    <property type="entry name" value="miaA"/>
    <property type="match status" value="1"/>
</dbReference>
<evidence type="ECO:0000256" key="4">
    <source>
        <dbReference type="ARBA" id="ARBA00022679"/>
    </source>
</evidence>
<feature type="site" description="Interaction with substrate tRNA" evidence="10">
    <location>
        <position position="149"/>
    </location>
</feature>
<evidence type="ECO:0000256" key="3">
    <source>
        <dbReference type="ARBA" id="ARBA00005842"/>
    </source>
</evidence>
<dbReference type="PANTHER" id="PTHR11088:SF60">
    <property type="entry name" value="TRNA DIMETHYLALLYLTRANSFERASE"/>
    <property type="match status" value="1"/>
</dbReference>
<keyword evidence="5 10" id="KW-0819">tRNA processing</keyword>
<feature type="binding site" evidence="10">
    <location>
        <begin position="58"/>
        <end position="65"/>
    </location>
    <ligand>
        <name>ATP</name>
        <dbReference type="ChEBI" id="CHEBI:30616"/>
    </ligand>
</feature>
<evidence type="ECO:0000256" key="10">
    <source>
        <dbReference type="HAMAP-Rule" id="MF_00185"/>
    </source>
</evidence>
<dbReference type="SUPFAM" id="SSF52540">
    <property type="entry name" value="P-loop containing nucleoside triphosphate hydrolases"/>
    <property type="match status" value="2"/>
</dbReference>
<dbReference type="InterPro" id="IPR027417">
    <property type="entry name" value="P-loop_NTPase"/>
</dbReference>
<evidence type="ECO:0000256" key="11">
    <source>
        <dbReference type="RuleBase" id="RU003783"/>
    </source>
</evidence>
<dbReference type="EMBL" id="JSAN01000096">
    <property type="protein sequence ID" value="KIC71336.1"/>
    <property type="molecule type" value="Genomic_DNA"/>
</dbReference>
<keyword evidence="7 10" id="KW-0067">ATP-binding</keyword>
<evidence type="ECO:0000256" key="2">
    <source>
        <dbReference type="ARBA" id="ARBA00003213"/>
    </source>
</evidence>
<comment type="similarity">
    <text evidence="3 10 13">Belongs to the IPP transferase family.</text>
</comment>
<feature type="site" description="Interaction with substrate tRNA" evidence="10">
    <location>
        <position position="171"/>
    </location>
</feature>
<evidence type="ECO:0000256" key="8">
    <source>
        <dbReference type="ARBA" id="ARBA00022842"/>
    </source>
</evidence>
<dbReference type="Proteomes" id="UP000031465">
    <property type="component" value="Unassembled WGS sequence"/>
</dbReference>
<evidence type="ECO:0000256" key="12">
    <source>
        <dbReference type="RuleBase" id="RU003784"/>
    </source>
</evidence>
<comment type="caution">
    <text evidence="10">Lacks conserved residue(s) required for the propagation of feature annotation.</text>
</comment>
<keyword evidence="4 10" id="KW-0808">Transferase</keyword>
<reference evidence="14 15" key="1">
    <citation type="journal article" date="2014" name="Mol. Biol. Evol.">
        <title>Massive expansion of Ubiquitination-related gene families within the Chlamydiae.</title>
        <authorList>
            <person name="Domman D."/>
            <person name="Collingro A."/>
            <person name="Lagkouvardos I."/>
            <person name="Gehre L."/>
            <person name="Weinmaier T."/>
            <person name="Rattei T."/>
            <person name="Subtil A."/>
            <person name="Horn M."/>
        </authorList>
    </citation>
    <scope>NUCLEOTIDE SEQUENCE [LARGE SCALE GENOMIC DNA]</scope>
    <source>
        <strain evidence="14 15">EI2</strain>
    </source>
</reference>
<keyword evidence="6 10" id="KW-0547">Nucleotide-binding</keyword>
<dbReference type="Gene3D" id="1.10.20.140">
    <property type="match status" value="1"/>
</dbReference>
<gene>
    <name evidence="10 14" type="primary">miaA</name>
    <name evidence="14" type="ORF">DB44_DX00090</name>
</gene>
<feature type="binding site" evidence="10">
    <location>
        <begin position="60"/>
        <end position="65"/>
    </location>
    <ligand>
        <name>substrate</name>
    </ligand>
</feature>
<accession>A0A0C1JL72</accession>
<dbReference type="AlphaFoldDB" id="A0A0C1JL72"/>
<evidence type="ECO:0000256" key="6">
    <source>
        <dbReference type="ARBA" id="ARBA00022741"/>
    </source>
</evidence>
<feature type="region of interest" description="Interaction with substrate tRNA" evidence="10">
    <location>
        <begin position="83"/>
        <end position="86"/>
    </location>
</feature>
<evidence type="ECO:0000256" key="9">
    <source>
        <dbReference type="ARBA" id="ARBA00049563"/>
    </source>
</evidence>
<dbReference type="PATRIC" id="fig|362787.3.peg.1522"/>
<organism evidence="14 15">
    <name type="scientific">Candidatus Protochlamydia amoebophila</name>
    <dbReference type="NCBI Taxonomy" id="362787"/>
    <lineage>
        <taxon>Bacteria</taxon>
        <taxon>Pseudomonadati</taxon>
        <taxon>Chlamydiota</taxon>
        <taxon>Chlamydiia</taxon>
        <taxon>Parachlamydiales</taxon>
        <taxon>Parachlamydiaceae</taxon>
        <taxon>Candidatus Protochlamydia</taxon>
    </lineage>
</organism>
<dbReference type="InterPro" id="IPR018022">
    <property type="entry name" value="IPT"/>
</dbReference>
<evidence type="ECO:0000256" key="5">
    <source>
        <dbReference type="ARBA" id="ARBA00022694"/>
    </source>
</evidence>
<dbReference type="PANTHER" id="PTHR11088">
    <property type="entry name" value="TRNA DIMETHYLALLYLTRANSFERASE"/>
    <property type="match status" value="1"/>
</dbReference>
<comment type="caution">
    <text evidence="14">The sequence shown here is derived from an EMBL/GenBank/DDBJ whole genome shotgun (WGS) entry which is preliminary data.</text>
</comment>
<dbReference type="CDD" id="cd02019">
    <property type="entry name" value="NK"/>
    <property type="match status" value="1"/>
</dbReference>
<evidence type="ECO:0000313" key="15">
    <source>
        <dbReference type="Proteomes" id="UP000031465"/>
    </source>
</evidence>
<sequence length="359" mass="41796">MAVEVSKQTNRWMGDVIGNFSCETDEIKRIVLNFALQVQKKFPSNFQKNKKRIIVIAGPTCCGKSALALNLAQTMDGEIISADSMQVYRGMDIGTAKATKEERLFVPHHLIDIRDIQESFNVVDFYYEARQACQKILDQGNVPIIAGGSGFYLHALLYGPPSGPPSVPEVRKSFEDEIERLGSEILYERLSQLDPQYAKTITKNDKQKIVRALEIMMLTNKKVSKLSWKGRRKPQNYDFRCWFLHRPKEKLYERIDKRCDKMLEEGFMDEVRRLDSLGIRGNSSASQAIGYRQALNFLKTEQTASQYQEFIRSFKQATRHYAKRQFTWFRKEPLFRWLDVDMHDPEVVFDMIMKDYELL</sequence>
<comment type="function">
    <text evidence="2 10 12">Catalyzes the transfer of a dimethylallyl group onto the adenine at position 37 in tRNAs that read codons beginning with uridine, leading to the formation of N6-(dimethylallyl)adenosine (i(6)A).</text>
</comment>